<gene>
    <name evidence="1" type="ORF">DEO23_14005</name>
</gene>
<dbReference type="Proteomes" id="UP000245590">
    <property type="component" value="Unassembled WGS sequence"/>
</dbReference>
<accession>A0A2U2RH63</accession>
<reference evidence="1 2" key="1">
    <citation type="submission" date="2018-05" db="EMBL/GenBank/DDBJ databases">
        <title>Brachybacterium sp. M1HQ-2T, whole genome shotgun sequence.</title>
        <authorList>
            <person name="Tuo L."/>
        </authorList>
    </citation>
    <scope>NUCLEOTIDE SEQUENCE [LARGE SCALE GENOMIC DNA]</scope>
    <source>
        <strain evidence="1 2">M1HQ-2</strain>
    </source>
</reference>
<protein>
    <submittedName>
        <fullName evidence="1">Uncharacterized protein</fullName>
    </submittedName>
</protein>
<evidence type="ECO:0000313" key="1">
    <source>
        <dbReference type="EMBL" id="PWH05190.1"/>
    </source>
</evidence>
<dbReference type="AlphaFoldDB" id="A0A2U2RH63"/>
<evidence type="ECO:0000313" key="2">
    <source>
        <dbReference type="Proteomes" id="UP000245590"/>
    </source>
</evidence>
<comment type="caution">
    <text evidence="1">The sequence shown here is derived from an EMBL/GenBank/DDBJ whole genome shotgun (WGS) entry which is preliminary data.</text>
</comment>
<organism evidence="1 2">
    <name type="scientific">Brachybacterium endophyticum</name>
    <dbReference type="NCBI Taxonomy" id="2182385"/>
    <lineage>
        <taxon>Bacteria</taxon>
        <taxon>Bacillati</taxon>
        <taxon>Actinomycetota</taxon>
        <taxon>Actinomycetes</taxon>
        <taxon>Micrococcales</taxon>
        <taxon>Dermabacteraceae</taxon>
        <taxon>Brachybacterium</taxon>
    </lineage>
</organism>
<dbReference type="RefSeq" id="WP_109276652.1">
    <property type="nucleotide sequence ID" value="NZ_QFKX01000006.1"/>
</dbReference>
<sequence length="262" mass="27285">MITSLIGPRSALFELKYQGGLSTATERPTSFTTTLGGKRKALIGLRGRREWKVSFNPVSSREIAGLIEVARISSSVLWYPADALGGNMLSPQAVSFESVPSNAAPAGLVALPDGDVAQSIIHTGTGTITIGDAHGTFEGVPVRPGENVTVGAWGLNGTRFTGFWRDINLASVSSWSTPTQTFTGWQWAHTTLTPPAGAAYLSLAVSAGAQYARPAVRWGSTVTSGPGKGCPQAIVSDLSEDLTGFDQNGAYGSINATVTEVG</sequence>
<name>A0A2U2RH63_9MICO</name>
<keyword evidence="2" id="KW-1185">Reference proteome</keyword>
<dbReference type="EMBL" id="QFKX01000006">
    <property type="protein sequence ID" value="PWH05190.1"/>
    <property type="molecule type" value="Genomic_DNA"/>
</dbReference>
<proteinExistence type="predicted"/>